<dbReference type="InterPro" id="IPR007452">
    <property type="entry name" value="TamB_C"/>
</dbReference>
<dbReference type="Proteomes" id="UP000270856">
    <property type="component" value="Unassembled WGS sequence"/>
</dbReference>
<comment type="subcellular location">
    <subcellularLocation>
        <location evidence="1">Membrane</location>
        <topology evidence="1">Single-pass membrane protein</topology>
    </subcellularLocation>
</comment>
<name>A0A3N4NXU3_9FLAO</name>
<accession>A0A3N4NXU3</accession>
<reference evidence="7 8" key="1">
    <citation type="submission" date="2018-11" db="EMBL/GenBank/DDBJ databases">
        <title>Aureibaculum marinum gen. nov., sp. nov., a member of the family Flavobacteriaceae isolated from the Bohai Sea.</title>
        <authorList>
            <person name="Ji X."/>
        </authorList>
    </citation>
    <scope>NUCLEOTIDE SEQUENCE [LARGE SCALE GENOMIC DNA]</scope>
    <source>
        <strain evidence="7 8">BH-SD17</strain>
    </source>
</reference>
<evidence type="ECO:0000256" key="4">
    <source>
        <dbReference type="ARBA" id="ARBA00023136"/>
    </source>
</evidence>
<dbReference type="EMBL" id="RPFJ01000003">
    <property type="protein sequence ID" value="RPD99597.1"/>
    <property type="molecule type" value="Genomic_DNA"/>
</dbReference>
<comment type="caution">
    <text evidence="7">The sequence shown here is derived from an EMBL/GenBank/DDBJ whole genome shotgun (WGS) entry which is preliminary data.</text>
</comment>
<evidence type="ECO:0000256" key="1">
    <source>
        <dbReference type="ARBA" id="ARBA00004167"/>
    </source>
</evidence>
<keyword evidence="8" id="KW-1185">Reference proteome</keyword>
<evidence type="ECO:0000256" key="5">
    <source>
        <dbReference type="SAM" id="Phobius"/>
    </source>
</evidence>
<dbReference type="OrthoDB" id="680700at2"/>
<evidence type="ECO:0000313" key="7">
    <source>
        <dbReference type="EMBL" id="RPD99597.1"/>
    </source>
</evidence>
<evidence type="ECO:0000256" key="2">
    <source>
        <dbReference type="ARBA" id="ARBA00022692"/>
    </source>
</evidence>
<gene>
    <name evidence="7" type="ORF">EGM88_03370</name>
</gene>
<organism evidence="7 8">
    <name type="scientific">Aureibaculum marinum</name>
    <dbReference type="NCBI Taxonomy" id="2487930"/>
    <lineage>
        <taxon>Bacteria</taxon>
        <taxon>Pseudomonadati</taxon>
        <taxon>Bacteroidota</taxon>
        <taxon>Flavobacteriia</taxon>
        <taxon>Flavobacteriales</taxon>
        <taxon>Flavobacteriaceae</taxon>
        <taxon>Aureibaculum</taxon>
    </lineage>
</organism>
<evidence type="ECO:0000256" key="3">
    <source>
        <dbReference type="ARBA" id="ARBA00022989"/>
    </source>
</evidence>
<keyword evidence="3 5" id="KW-1133">Transmembrane helix</keyword>
<evidence type="ECO:0000259" key="6">
    <source>
        <dbReference type="Pfam" id="PF04357"/>
    </source>
</evidence>
<sequence>MYFYHGKFITFKTIKRAKKIILRLLLILLLLVVVSIALLSLPIVQTKIAKIVTNSLNETYNTNIVVKKVDLSYLGNVALKGVLISDHHNDTLIYVNRLNTSVFSYKNILDNRLEFGEIDVEGLKMYMKTYKDEVNDNLSVFVEKFDEEESKPSSTPFLLTSSKLNLDNVNFYLFDENKQKVAIVYYKDITGIVDNFKIEGPRVYADVRRISLVENHGIKVKQLTSNFIYTKSKMTFDATYLATANSTISADFTFDYNREDLVDFNNKVKITGKVNKAEVSLIDLNKFYNEIGLNDKVNFTTELNGTLNDFKLTNFELVSNRNSIINGHFRFKNAVNTENGFSLTANLNELTSNYENLKIILPNLLGKNLPPAINKLGRFSVTGKSFVTTNLMDADVLIKTDLGTIVSNLHMTNIDNVDNAKYAGEIEFVDLEFGKIIQDSLVGKLSLIADVKGKGFTLDHINTSIKGNIFKHEYKGYTYNNININGVFKNKHFNGSLVSKDENLQMSFTGLADLSKKVYDFDFVADVTYSDFNKLNLFKRDSMAILRGKIDIKLQGNTLDNIAGEINFSDASYTNQNDNYYFTDFKVVSEFQDSIRVITINSTDIIEGRIKGVFKYNELGKLATNSFAGMYANYSPAVVTEGQFVDFNFKIYNKIVDVFFPEVKIGANSTIKGIISSDSDKFELTVKSPQIEAYENLIENIRLQIDNKNPIYNTLLSVDKINTKYYNVADLNLVNVTLNDTLFFRTDFVGGKDLKEKFDLSFYHTINENNKSVIGLKKSNIIFKDNDWAINPNNNNQNKVVFDKELNTVAFDKFIITHDDQVIDMSGVMTGQNNKDLTLNLKNVDLNGITPFIEGLEMTGLVNGKVNYKQMNGETFPLANVSINDFYINNIKQGNLYLTAQGDNSIEQYQIAARLTNDRFDVFVADGEVDFSVEQPTILANYNFYEFDINSFSDLGKDILTNIRGKIKGRGTVSGLLENPDFNGRLTLDNAGLKIPYLNVDYALDNNTIVELKNRTFKFLPTTITDVDKNTKGNFSGSIIHYKFQKWYLNLNIDTDNLLVLNTEEDEEIQYYGTAFMDGTASIKGYTDQLTINVEGATMPGTEFIVPLSDVSTIGDSGLINFVTLAENGIDKNKEEEIVFDRLKGLNLNFDLEVRDNAIAEIVIDKNTGSILRGSGNGYMGIEINTNGKFIINGVYVISEGIYEFRNIVNKDFIVQPGGQVIWNGNPFDAFLNIKAIYKTKANPSVLLDNIDQSSNRKIDVNLIANITGQLLNSEIDFDVELVNQNSSINSELEFKISSEDAKMTQFFSLLMANSFMPLNEGNLNFDGNAALTGNLSEKITKVLSGILKSKGDKFEFGVSYDIASKTDVRSYDISDQLGVSFSSTIADRIIVNGKVGVPVSTNTQQNNIVGEVEVELPINEEGTLRAKAYTRQNDIEYDVTDVEGYTHGIGLSWRVDFDNTDELLNKLFQKKNKKKQDKKVQDSLQTEKQLINIGSRKRDSIPKKVIK</sequence>
<keyword evidence="4 5" id="KW-0472">Membrane</keyword>
<evidence type="ECO:0000313" key="8">
    <source>
        <dbReference type="Proteomes" id="UP000270856"/>
    </source>
</evidence>
<dbReference type="GO" id="GO:0005886">
    <property type="term" value="C:plasma membrane"/>
    <property type="evidence" value="ECO:0007669"/>
    <property type="project" value="InterPro"/>
</dbReference>
<proteinExistence type="predicted"/>
<feature type="transmembrane region" description="Helical" evidence="5">
    <location>
        <begin position="20"/>
        <end position="44"/>
    </location>
</feature>
<dbReference type="GO" id="GO:0009306">
    <property type="term" value="P:protein secretion"/>
    <property type="evidence" value="ECO:0007669"/>
    <property type="project" value="InterPro"/>
</dbReference>
<keyword evidence="2 5" id="KW-0812">Transmembrane</keyword>
<dbReference type="Pfam" id="PF04357">
    <property type="entry name" value="TamB"/>
    <property type="match status" value="1"/>
</dbReference>
<feature type="domain" description="Translocation and assembly module TamB C-terminal" evidence="6">
    <location>
        <begin position="1024"/>
        <end position="1458"/>
    </location>
</feature>
<protein>
    <submittedName>
        <fullName evidence="7">Translocation/assembly module TamB</fullName>
    </submittedName>
</protein>